<evidence type="ECO:0000256" key="6">
    <source>
        <dbReference type="SAM" id="Phobius"/>
    </source>
</evidence>
<dbReference type="Pfam" id="PF01061">
    <property type="entry name" value="ABC2_membrane"/>
    <property type="match status" value="1"/>
</dbReference>
<feature type="domain" description="Plant PDR ABC transporter associated" evidence="9">
    <location>
        <begin position="262"/>
        <end position="308"/>
    </location>
</feature>
<dbReference type="Pfam" id="PF00005">
    <property type="entry name" value="ABC_tran"/>
    <property type="match status" value="1"/>
</dbReference>
<keyword evidence="10" id="KW-0067">ATP-binding</keyword>
<name>A0A1V9Y4G9_ACHHY</name>
<proteinExistence type="predicted"/>
<dbReference type="GO" id="GO:0140359">
    <property type="term" value="F:ABC-type transporter activity"/>
    <property type="evidence" value="ECO:0007669"/>
    <property type="project" value="InterPro"/>
</dbReference>
<keyword evidence="2" id="KW-0813">Transport</keyword>
<dbReference type="SUPFAM" id="SSF52540">
    <property type="entry name" value="P-loop containing nucleoside triphosphate hydrolases"/>
    <property type="match status" value="1"/>
</dbReference>
<keyword evidence="4 6" id="KW-1133">Transmembrane helix</keyword>
<dbReference type="Proteomes" id="UP000243579">
    <property type="component" value="Unassembled WGS sequence"/>
</dbReference>
<keyword evidence="10" id="KW-0547">Nucleotide-binding</keyword>
<reference evidence="10 11" key="1">
    <citation type="journal article" date="2014" name="Genome Biol. Evol.">
        <title>The secreted proteins of Achlya hypogyna and Thraustotheca clavata identify the ancestral oomycete secretome and reveal gene acquisitions by horizontal gene transfer.</title>
        <authorList>
            <person name="Misner I."/>
            <person name="Blouin N."/>
            <person name="Leonard G."/>
            <person name="Richards T.A."/>
            <person name="Lane C.E."/>
        </authorList>
    </citation>
    <scope>NUCLEOTIDE SEQUENCE [LARGE SCALE GENOMIC DNA]</scope>
    <source>
        <strain evidence="10 11">ATCC 48635</strain>
    </source>
</reference>
<dbReference type="Pfam" id="PF08370">
    <property type="entry name" value="PDR_assoc"/>
    <property type="match status" value="1"/>
</dbReference>
<keyword evidence="5 6" id="KW-0472">Membrane</keyword>
<evidence type="ECO:0000259" key="9">
    <source>
        <dbReference type="Pfam" id="PF08370"/>
    </source>
</evidence>
<protein>
    <submittedName>
        <fullName evidence="10">ATP-binding Cassette (ABC) Superfamily</fullName>
    </submittedName>
</protein>
<dbReference type="Gene3D" id="3.40.50.300">
    <property type="entry name" value="P-loop containing nucleotide triphosphate hydrolases"/>
    <property type="match status" value="1"/>
</dbReference>
<dbReference type="InterPro" id="IPR013581">
    <property type="entry name" value="PDR_assoc"/>
</dbReference>
<dbReference type="PANTHER" id="PTHR19241">
    <property type="entry name" value="ATP-BINDING CASSETTE TRANSPORTER"/>
    <property type="match status" value="1"/>
</dbReference>
<keyword evidence="3 6" id="KW-0812">Transmembrane</keyword>
<evidence type="ECO:0000313" key="10">
    <source>
        <dbReference type="EMBL" id="OQR80597.1"/>
    </source>
</evidence>
<feature type="transmembrane region" description="Helical" evidence="6">
    <location>
        <begin position="119"/>
        <end position="138"/>
    </location>
</feature>
<evidence type="ECO:0000256" key="1">
    <source>
        <dbReference type="ARBA" id="ARBA00004141"/>
    </source>
</evidence>
<comment type="subcellular location">
    <subcellularLocation>
        <location evidence="1">Membrane</location>
        <topology evidence="1">Multi-pass membrane protein</topology>
    </subcellularLocation>
</comment>
<feature type="domain" description="ABC transporter" evidence="7">
    <location>
        <begin position="383"/>
        <end position="477"/>
    </location>
</feature>
<dbReference type="AlphaFoldDB" id="A0A1V9Y4G9"/>
<dbReference type="InterPro" id="IPR013525">
    <property type="entry name" value="ABC2_TM"/>
</dbReference>
<evidence type="ECO:0000313" key="11">
    <source>
        <dbReference type="Proteomes" id="UP000243579"/>
    </source>
</evidence>
<feature type="transmembrane region" description="Helical" evidence="6">
    <location>
        <begin position="158"/>
        <end position="183"/>
    </location>
</feature>
<gene>
    <name evidence="10" type="ORF">ACHHYP_17440</name>
</gene>
<feature type="transmembrane region" description="Helical" evidence="6">
    <location>
        <begin position="78"/>
        <end position="98"/>
    </location>
</feature>
<feature type="non-terminal residue" evidence="10">
    <location>
        <position position="492"/>
    </location>
</feature>
<dbReference type="OrthoDB" id="66620at2759"/>
<feature type="transmembrane region" description="Helical" evidence="6">
    <location>
        <begin position="280"/>
        <end position="303"/>
    </location>
</feature>
<feature type="domain" description="ABC-2 type transporter transmembrane" evidence="8">
    <location>
        <begin position="35"/>
        <end position="241"/>
    </location>
</feature>
<dbReference type="GO" id="GO:0005524">
    <property type="term" value="F:ATP binding"/>
    <property type="evidence" value="ECO:0007669"/>
    <property type="project" value="UniProtKB-KW"/>
</dbReference>
<dbReference type="STRING" id="1202772.A0A1V9Y4G9"/>
<dbReference type="EMBL" id="JNBR01002919">
    <property type="protein sequence ID" value="OQR80597.1"/>
    <property type="molecule type" value="Genomic_DNA"/>
</dbReference>
<dbReference type="InterPro" id="IPR027417">
    <property type="entry name" value="P-loop_NTPase"/>
</dbReference>
<dbReference type="GO" id="GO:0016887">
    <property type="term" value="F:ATP hydrolysis activity"/>
    <property type="evidence" value="ECO:0007669"/>
    <property type="project" value="InterPro"/>
</dbReference>
<sequence>MVAHLEGPHHPLLVADATHHIGALPAYQVPFGPSTWALVQRQVRVFLRNREFVISRFVMVLVMGFLYSTSFYQVDSDQIVTVLGVIFTTVLFLALGQLPNIPSVVEAREIFYKQKSANFFRTSSFILAQCTTQIPFAAAETVVFGSVMYWVTGFTANAGAFLTYLLLLFVTNLAFTTWFFFLAAICPNLNVAQPVSMVSVLFYVLFAGFIMSAADMPDYFVWIYWIDPLAWCIRALAINQYAAAEFQVCNYKGIDYCALAGDTFGSAQLKQYGLKTDKAWIWYAVVYLAFSYVFFMLLAYLALEYIQYDTAEHSVVVQDDEDAEPSKGLDIYAEVPKTPAGAVAVRVHDTQSQRTTVPVTLAFKDLWYSVPNPTKGEPDLQLLKGINGYALPGTITALMGSSGAGKTTLMDVIAGRKTGGKIEGQILLNGYPATDLAIRRSTGYCEQMDIHSESATFREAFQFSAMLRQSDDIPAEEKMAFAEECLELLDMK</sequence>
<keyword evidence="11" id="KW-1185">Reference proteome</keyword>
<feature type="transmembrane region" description="Helical" evidence="6">
    <location>
        <begin position="53"/>
        <end position="72"/>
    </location>
</feature>
<evidence type="ECO:0000259" key="7">
    <source>
        <dbReference type="Pfam" id="PF00005"/>
    </source>
</evidence>
<evidence type="ECO:0000256" key="4">
    <source>
        <dbReference type="ARBA" id="ARBA00022989"/>
    </source>
</evidence>
<dbReference type="GO" id="GO:0016020">
    <property type="term" value="C:membrane"/>
    <property type="evidence" value="ECO:0007669"/>
    <property type="project" value="UniProtKB-SubCell"/>
</dbReference>
<accession>A0A1V9Y4G9</accession>
<evidence type="ECO:0000256" key="5">
    <source>
        <dbReference type="ARBA" id="ARBA00023136"/>
    </source>
</evidence>
<evidence type="ECO:0000256" key="2">
    <source>
        <dbReference type="ARBA" id="ARBA00022448"/>
    </source>
</evidence>
<feature type="transmembrane region" description="Helical" evidence="6">
    <location>
        <begin position="219"/>
        <end position="237"/>
    </location>
</feature>
<feature type="transmembrane region" description="Helical" evidence="6">
    <location>
        <begin position="195"/>
        <end position="213"/>
    </location>
</feature>
<comment type="caution">
    <text evidence="10">The sequence shown here is derived from an EMBL/GenBank/DDBJ whole genome shotgun (WGS) entry which is preliminary data.</text>
</comment>
<dbReference type="InterPro" id="IPR003439">
    <property type="entry name" value="ABC_transporter-like_ATP-bd"/>
</dbReference>
<evidence type="ECO:0000259" key="8">
    <source>
        <dbReference type="Pfam" id="PF01061"/>
    </source>
</evidence>
<organism evidence="10 11">
    <name type="scientific">Achlya hypogyna</name>
    <name type="common">Oomycete</name>
    <name type="synonym">Protoachlya hypogyna</name>
    <dbReference type="NCBI Taxonomy" id="1202772"/>
    <lineage>
        <taxon>Eukaryota</taxon>
        <taxon>Sar</taxon>
        <taxon>Stramenopiles</taxon>
        <taxon>Oomycota</taxon>
        <taxon>Saprolegniomycetes</taxon>
        <taxon>Saprolegniales</taxon>
        <taxon>Achlyaceae</taxon>
        <taxon>Achlya</taxon>
    </lineage>
</organism>
<evidence type="ECO:0000256" key="3">
    <source>
        <dbReference type="ARBA" id="ARBA00022692"/>
    </source>
</evidence>